<evidence type="ECO:0000313" key="1">
    <source>
        <dbReference type="EMBL" id="KAH7144309.1"/>
    </source>
</evidence>
<dbReference type="AlphaFoldDB" id="A0A9P9ETS8"/>
<sequence length="139" mass="15222">MPFHLTLLLQETSLHWPVLTSSPCDMPWPIPPRPLVPPPSLWDLPGSSSLLVPEQVIRPHLHGPPRAGPGFPVELVRRDPCGHTLFGCRPRPWTTSPYPPTPLPSSVLSLCASLVLKSFPFIKFSNPGPPSFSGSGRQQ</sequence>
<dbReference type="EMBL" id="JAGMUU010000010">
    <property type="protein sequence ID" value="KAH7144309.1"/>
    <property type="molecule type" value="Genomic_DNA"/>
</dbReference>
<keyword evidence="2" id="KW-1185">Reference proteome</keyword>
<proteinExistence type="predicted"/>
<comment type="caution">
    <text evidence="1">The sequence shown here is derived from an EMBL/GenBank/DDBJ whole genome shotgun (WGS) entry which is preliminary data.</text>
</comment>
<protein>
    <submittedName>
        <fullName evidence="1">Uncharacterized protein</fullName>
    </submittedName>
</protein>
<dbReference type="Proteomes" id="UP000717696">
    <property type="component" value="Unassembled WGS sequence"/>
</dbReference>
<reference evidence="1" key="1">
    <citation type="journal article" date="2021" name="Nat. Commun.">
        <title>Genetic determinants of endophytism in the Arabidopsis root mycobiome.</title>
        <authorList>
            <person name="Mesny F."/>
            <person name="Miyauchi S."/>
            <person name="Thiergart T."/>
            <person name="Pickel B."/>
            <person name="Atanasova L."/>
            <person name="Karlsson M."/>
            <person name="Huettel B."/>
            <person name="Barry K.W."/>
            <person name="Haridas S."/>
            <person name="Chen C."/>
            <person name="Bauer D."/>
            <person name="Andreopoulos W."/>
            <person name="Pangilinan J."/>
            <person name="LaButti K."/>
            <person name="Riley R."/>
            <person name="Lipzen A."/>
            <person name="Clum A."/>
            <person name="Drula E."/>
            <person name="Henrissat B."/>
            <person name="Kohler A."/>
            <person name="Grigoriev I.V."/>
            <person name="Martin F.M."/>
            <person name="Hacquard S."/>
        </authorList>
    </citation>
    <scope>NUCLEOTIDE SEQUENCE</scope>
    <source>
        <strain evidence="1">MPI-CAGE-AT-0021</strain>
    </source>
</reference>
<gene>
    <name evidence="1" type="ORF">B0J13DRAFT_42049</name>
</gene>
<organism evidence="1 2">
    <name type="scientific">Dactylonectria estremocensis</name>
    <dbReference type="NCBI Taxonomy" id="1079267"/>
    <lineage>
        <taxon>Eukaryota</taxon>
        <taxon>Fungi</taxon>
        <taxon>Dikarya</taxon>
        <taxon>Ascomycota</taxon>
        <taxon>Pezizomycotina</taxon>
        <taxon>Sordariomycetes</taxon>
        <taxon>Hypocreomycetidae</taxon>
        <taxon>Hypocreales</taxon>
        <taxon>Nectriaceae</taxon>
        <taxon>Dactylonectria</taxon>
    </lineage>
</organism>
<name>A0A9P9ETS8_9HYPO</name>
<evidence type="ECO:0000313" key="2">
    <source>
        <dbReference type="Proteomes" id="UP000717696"/>
    </source>
</evidence>
<accession>A0A9P9ETS8</accession>